<dbReference type="Pfam" id="PF02992">
    <property type="entry name" value="Transposase_21"/>
    <property type="match status" value="1"/>
</dbReference>
<evidence type="ECO:0000313" key="1">
    <source>
        <dbReference type="EMBL" id="KAL0406115.1"/>
    </source>
</evidence>
<dbReference type="AlphaFoldDB" id="A0AAW2TMN6"/>
<comment type="caution">
    <text evidence="1">The sequence shown here is derived from an EMBL/GenBank/DDBJ whole genome shotgun (WGS) entry which is preliminary data.</text>
</comment>
<reference evidence="1" key="2">
    <citation type="journal article" date="2024" name="Plant">
        <title>Genomic evolution and insights into agronomic trait innovations of Sesamum species.</title>
        <authorList>
            <person name="Miao H."/>
            <person name="Wang L."/>
            <person name="Qu L."/>
            <person name="Liu H."/>
            <person name="Sun Y."/>
            <person name="Le M."/>
            <person name="Wang Q."/>
            <person name="Wei S."/>
            <person name="Zheng Y."/>
            <person name="Lin W."/>
            <person name="Duan Y."/>
            <person name="Cao H."/>
            <person name="Xiong S."/>
            <person name="Wang X."/>
            <person name="Wei L."/>
            <person name="Li C."/>
            <person name="Ma Q."/>
            <person name="Ju M."/>
            <person name="Zhao R."/>
            <person name="Li G."/>
            <person name="Mu C."/>
            <person name="Tian Q."/>
            <person name="Mei H."/>
            <person name="Zhang T."/>
            <person name="Gao T."/>
            <person name="Zhang H."/>
        </authorList>
    </citation>
    <scope>NUCLEOTIDE SEQUENCE</scope>
    <source>
        <strain evidence="1">KEN1</strain>
    </source>
</reference>
<protein>
    <submittedName>
        <fullName evidence="1">Uncharacterized protein</fullName>
    </submittedName>
</protein>
<dbReference type="InterPro" id="IPR004242">
    <property type="entry name" value="Transposase_21"/>
</dbReference>
<name>A0AAW2TMN6_9LAMI</name>
<organism evidence="1">
    <name type="scientific">Sesamum latifolium</name>
    <dbReference type="NCBI Taxonomy" id="2727402"/>
    <lineage>
        <taxon>Eukaryota</taxon>
        <taxon>Viridiplantae</taxon>
        <taxon>Streptophyta</taxon>
        <taxon>Embryophyta</taxon>
        <taxon>Tracheophyta</taxon>
        <taxon>Spermatophyta</taxon>
        <taxon>Magnoliopsida</taxon>
        <taxon>eudicotyledons</taxon>
        <taxon>Gunneridae</taxon>
        <taxon>Pentapetalae</taxon>
        <taxon>asterids</taxon>
        <taxon>lamiids</taxon>
        <taxon>Lamiales</taxon>
        <taxon>Pedaliaceae</taxon>
        <taxon>Sesamum</taxon>
    </lineage>
</organism>
<sequence length="226" mass="26160">MYADFAEEPCNVRLGLCTDGFAPHGQYSHTYSCWHYHTPYNLPPGMCMSFEYIFLTMVIPGLSNSKRLINVYFEPLIEELLQLWHVEYRRVWDVRFVWMTQVHFICSTVGKRATLTATDSFSLSTIPTEGTRKPSRRILSNKVAHPKLSVDQLLDWVADISPAVEISLSLPSGYGSNHKWMKKKYLLGSFLLVTLLIRHNLDVMHIEKNVFDKIKTRSWTSRKDEG</sequence>
<proteinExistence type="predicted"/>
<gene>
    <name evidence="1" type="ORF">Slati_3925400</name>
</gene>
<accession>A0AAW2TMN6</accession>
<dbReference type="EMBL" id="JACGWN010000014">
    <property type="protein sequence ID" value="KAL0406115.1"/>
    <property type="molecule type" value="Genomic_DNA"/>
</dbReference>
<reference evidence="1" key="1">
    <citation type="submission" date="2020-06" db="EMBL/GenBank/DDBJ databases">
        <authorList>
            <person name="Li T."/>
            <person name="Hu X."/>
            <person name="Zhang T."/>
            <person name="Song X."/>
            <person name="Zhang H."/>
            <person name="Dai N."/>
            <person name="Sheng W."/>
            <person name="Hou X."/>
            <person name="Wei L."/>
        </authorList>
    </citation>
    <scope>NUCLEOTIDE SEQUENCE</scope>
    <source>
        <strain evidence="1">KEN1</strain>
        <tissue evidence="1">Leaf</tissue>
    </source>
</reference>